<dbReference type="OrthoDB" id="3168445at2759"/>
<feature type="compositionally biased region" description="Low complexity" evidence="1">
    <location>
        <begin position="503"/>
        <end position="527"/>
    </location>
</feature>
<feature type="compositionally biased region" description="Low complexity" evidence="1">
    <location>
        <begin position="92"/>
        <end position="111"/>
    </location>
</feature>
<feature type="compositionally biased region" description="Basic and acidic residues" evidence="1">
    <location>
        <begin position="36"/>
        <end position="48"/>
    </location>
</feature>
<proteinExistence type="predicted"/>
<feature type="region of interest" description="Disordered" evidence="1">
    <location>
        <begin position="1"/>
        <end position="111"/>
    </location>
</feature>
<organism evidence="2 3">
    <name type="scientific">Scleroderma citrinum Foug A</name>
    <dbReference type="NCBI Taxonomy" id="1036808"/>
    <lineage>
        <taxon>Eukaryota</taxon>
        <taxon>Fungi</taxon>
        <taxon>Dikarya</taxon>
        <taxon>Basidiomycota</taxon>
        <taxon>Agaricomycotina</taxon>
        <taxon>Agaricomycetes</taxon>
        <taxon>Agaricomycetidae</taxon>
        <taxon>Boletales</taxon>
        <taxon>Sclerodermatineae</taxon>
        <taxon>Sclerodermataceae</taxon>
        <taxon>Scleroderma</taxon>
    </lineage>
</organism>
<reference evidence="2 3" key="1">
    <citation type="submission" date="2014-04" db="EMBL/GenBank/DDBJ databases">
        <authorList>
            <consortium name="DOE Joint Genome Institute"/>
            <person name="Kuo A."/>
            <person name="Kohler A."/>
            <person name="Nagy L.G."/>
            <person name="Floudas D."/>
            <person name="Copeland A."/>
            <person name="Barry K.W."/>
            <person name="Cichocki N."/>
            <person name="Veneault-Fourrey C."/>
            <person name="LaButti K."/>
            <person name="Lindquist E.A."/>
            <person name="Lipzen A."/>
            <person name="Lundell T."/>
            <person name="Morin E."/>
            <person name="Murat C."/>
            <person name="Sun H."/>
            <person name="Tunlid A."/>
            <person name="Henrissat B."/>
            <person name="Grigoriev I.V."/>
            <person name="Hibbett D.S."/>
            <person name="Martin F."/>
            <person name="Nordberg H.P."/>
            <person name="Cantor M.N."/>
            <person name="Hua S.X."/>
        </authorList>
    </citation>
    <scope>NUCLEOTIDE SEQUENCE [LARGE SCALE GENOMIC DNA]</scope>
    <source>
        <strain evidence="2 3">Foug A</strain>
    </source>
</reference>
<gene>
    <name evidence="2" type="ORF">SCLCIDRAFT_1210144</name>
</gene>
<dbReference type="AlphaFoldDB" id="A0A0C3EGP0"/>
<dbReference type="EMBL" id="KN822012">
    <property type="protein sequence ID" value="KIM67474.1"/>
    <property type="molecule type" value="Genomic_DNA"/>
</dbReference>
<dbReference type="Proteomes" id="UP000053989">
    <property type="component" value="Unassembled WGS sequence"/>
</dbReference>
<dbReference type="InParanoid" id="A0A0C3EGP0"/>
<accession>A0A0C3EGP0</accession>
<protein>
    <submittedName>
        <fullName evidence="2">Uncharacterized protein</fullName>
    </submittedName>
</protein>
<feature type="region of interest" description="Disordered" evidence="1">
    <location>
        <begin position="151"/>
        <end position="205"/>
    </location>
</feature>
<keyword evidence="3" id="KW-1185">Reference proteome</keyword>
<dbReference type="HOGENOM" id="CLU_511010_0_0_1"/>
<feature type="compositionally biased region" description="Polar residues" evidence="1">
    <location>
        <begin position="544"/>
        <end position="558"/>
    </location>
</feature>
<reference evidence="3" key="2">
    <citation type="submission" date="2015-01" db="EMBL/GenBank/DDBJ databases">
        <title>Evolutionary Origins and Diversification of the Mycorrhizal Mutualists.</title>
        <authorList>
            <consortium name="DOE Joint Genome Institute"/>
            <consortium name="Mycorrhizal Genomics Consortium"/>
            <person name="Kohler A."/>
            <person name="Kuo A."/>
            <person name="Nagy L.G."/>
            <person name="Floudas D."/>
            <person name="Copeland A."/>
            <person name="Barry K.W."/>
            <person name="Cichocki N."/>
            <person name="Veneault-Fourrey C."/>
            <person name="LaButti K."/>
            <person name="Lindquist E.A."/>
            <person name="Lipzen A."/>
            <person name="Lundell T."/>
            <person name="Morin E."/>
            <person name="Murat C."/>
            <person name="Riley R."/>
            <person name="Ohm R."/>
            <person name="Sun H."/>
            <person name="Tunlid A."/>
            <person name="Henrissat B."/>
            <person name="Grigoriev I.V."/>
            <person name="Hibbett D.S."/>
            <person name="Martin F."/>
        </authorList>
    </citation>
    <scope>NUCLEOTIDE SEQUENCE [LARGE SCALE GENOMIC DNA]</scope>
    <source>
        <strain evidence="3">Foug A</strain>
    </source>
</reference>
<feature type="compositionally biased region" description="Pro residues" evidence="1">
    <location>
        <begin position="171"/>
        <end position="184"/>
    </location>
</feature>
<name>A0A0C3EGP0_9AGAM</name>
<evidence type="ECO:0000256" key="1">
    <source>
        <dbReference type="SAM" id="MobiDB-lite"/>
    </source>
</evidence>
<feature type="region of interest" description="Disordered" evidence="1">
    <location>
        <begin position="544"/>
        <end position="566"/>
    </location>
</feature>
<feature type="region of interest" description="Disordered" evidence="1">
    <location>
        <begin position="468"/>
        <end position="531"/>
    </location>
</feature>
<evidence type="ECO:0000313" key="2">
    <source>
        <dbReference type="EMBL" id="KIM67474.1"/>
    </source>
</evidence>
<sequence>MPATLISFRFRPRSKQLPLPPPPSDEDDSDLSSPEHPVDPRKSSDKLLRGHATTADVLGSVRGQRKADIVNLPMPTNPTAAPRPPPSGRLQPSSAPPSSDSHASSANNTSTHANVACSITPAHLTPPSTNSNTIIHKKSTLIRRVTSKLHISIPSSKSQPHLAVAVSSPSPRSPQSPPALPNPRQPRRRHSFLPPQPPTLPNSFVSREHREAALRERGLLPPRKDLSEQERELDARLPVLTLPRSSAPDANVGVASKSIAEKIREEWIALNRNAEDDHVLPAYSPEDTHVSLGFTSTPPATADAVDVAPAKGTPPPCQALAPKSAVCQEQTIAPPQQATPSIPQVTASRPSCSISLPRLSTSLDVLPEEDDVDGPFTPVPSVPPPGVHVAEADSRAITRPGIVISTAVDAYRQEGHDSPIKTMVEGLFDAACLSPLSCHGSGLLDVPSDPHSPRSGALLDICTERREDLPRPSVSSLPSRRHTTDTCDRPAPYPPVTISRYQASLSPTTSSAARTTSSLSRGRSPLGKVPSFANLRRSVSTSFRSISTASHLSGTPSRRSTDIGADELGVKIRTPVSPTMHNRASLWSEMRAIEDPECRRLCEMAFLD</sequence>
<evidence type="ECO:0000313" key="3">
    <source>
        <dbReference type="Proteomes" id="UP000053989"/>
    </source>
</evidence>